<name>A0A832Q7S8_9BACT</name>
<keyword evidence="1" id="KW-0812">Transmembrane</keyword>
<evidence type="ECO:0000313" key="3">
    <source>
        <dbReference type="Proteomes" id="UP000576550"/>
    </source>
</evidence>
<protein>
    <submittedName>
        <fullName evidence="2">Uncharacterized protein</fullName>
    </submittedName>
</protein>
<dbReference type="EMBL" id="DUTP01000003">
    <property type="protein sequence ID" value="HHX99329.1"/>
    <property type="molecule type" value="Genomic_DNA"/>
</dbReference>
<keyword evidence="1" id="KW-1133">Transmembrane helix</keyword>
<sequence>MKNTKNLSTTRIFALGSLVVLALFGCTFFLIKGFKTRAYTTVDIPTEVTVGNASPKFMDGYEPVESPASSTTSPTAIGGVITFKANAEDSNGEPYYMTICRTNSITEPDTTGPGTCSSAANTLCTSIETASGQQATCQYTAKAGDSWNNEWYAFVCDNNAQPACSAGHQGLTGEDASSPFYVNHAPTFTAISNNSPKNPGETVTWTATASDPDNNQVKLVVCKKDAANGGGISNGACVGESWCVGELSASNPTCSYEMDEVHVAGTFDAYVYVVDAHNLPASGGSQEANSTFTVNNMAPVVTNVTLNDGNNIVLEENTTVNVDVKATVTDKNGCSNVQSVYANVYRSSVTCTNIGHHNPNNCYTPVTCNQVENSCVESSGVANYVCKVSMQFHADPTDANTPYTADNWLANVHATDVATATGNLVLGTGVEVNSLLGFSITGTINYGELEPGDSNEYLDKVLTTTPTGNTGINQDHSGSEYMCTDFDTCSTASGFTPIYVSNQKYALTSNILYSDTTNAFVLGTSPATVLLKIPKPLSTSPTGASTYWGINIPGGTATGVYSGSNTITAQKSATGDW</sequence>
<feature type="transmembrane region" description="Helical" evidence="1">
    <location>
        <begin position="12"/>
        <end position="31"/>
    </location>
</feature>
<dbReference type="AlphaFoldDB" id="A0A832Q7S8"/>
<gene>
    <name evidence="2" type="ORF">GX533_01415</name>
</gene>
<accession>A0A832Q7S8</accession>
<dbReference type="Gene3D" id="3.40.1350.20">
    <property type="match status" value="1"/>
</dbReference>
<proteinExistence type="predicted"/>
<comment type="caution">
    <text evidence="2">The sequence shown here is derived from an EMBL/GenBank/DDBJ whole genome shotgun (WGS) entry which is preliminary data.</text>
</comment>
<dbReference type="Proteomes" id="UP000576550">
    <property type="component" value="Unassembled WGS sequence"/>
</dbReference>
<keyword evidence="1" id="KW-0472">Membrane</keyword>
<evidence type="ECO:0000313" key="2">
    <source>
        <dbReference type="EMBL" id="HHX99329.1"/>
    </source>
</evidence>
<reference evidence="2 3" key="1">
    <citation type="journal article" date="2020" name="Biotechnol. Biofuels">
        <title>New insights from the biogas microbiome by comprehensive genome-resolved metagenomics of nearly 1600 species originating from multiple anaerobic digesters.</title>
        <authorList>
            <person name="Campanaro S."/>
            <person name="Treu L."/>
            <person name="Rodriguez-R L.M."/>
            <person name="Kovalovszki A."/>
            <person name="Ziels R.M."/>
            <person name="Maus I."/>
            <person name="Zhu X."/>
            <person name="Kougias P.G."/>
            <person name="Basile A."/>
            <person name="Luo G."/>
            <person name="Schluter A."/>
            <person name="Konstantinidis K.T."/>
            <person name="Angelidaki I."/>
        </authorList>
    </citation>
    <scope>NUCLEOTIDE SEQUENCE [LARGE SCALE GENOMIC DNA]</scope>
    <source>
        <strain evidence="2">AS05jafATM_89</strain>
    </source>
</reference>
<dbReference type="PROSITE" id="PS51257">
    <property type="entry name" value="PROKAR_LIPOPROTEIN"/>
    <property type="match status" value="1"/>
</dbReference>
<evidence type="ECO:0000256" key="1">
    <source>
        <dbReference type="SAM" id="Phobius"/>
    </source>
</evidence>
<organism evidence="2 3">
    <name type="scientific">Candidatus Dojkabacteria bacterium</name>
    <dbReference type="NCBI Taxonomy" id="2099670"/>
    <lineage>
        <taxon>Bacteria</taxon>
        <taxon>Candidatus Dojkabacteria</taxon>
    </lineage>
</organism>